<dbReference type="EMBL" id="FZQP02003767">
    <property type="protein sequence ID" value="VVC98733.1"/>
    <property type="molecule type" value="Genomic_DNA"/>
</dbReference>
<evidence type="ECO:0000313" key="1">
    <source>
        <dbReference type="EMBL" id="VVC98733.1"/>
    </source>
</evidence>
<proteinExistence type="predicted"/>
<dbReference type="Proteomes" id="UP000324832">
    <property type="component" value="Unassembled WGS sequence"/>
</dbReference>
<sequence>MKNPLPIIKETYALLTATQNKNENKSKKYKGDAMKNLAKEAKKDKAVKATPQLSSSSCQYNVNDIKQGTVPKPEVSTKKLTQQGRFDSDGKTIQKACPCHCSTRNCQIKCKPHKVCCISPSSRQDNTEDNSTTVCSVVVITHPKPRARRKVTKIKVNLMTKSSKATTTEKDGCHDISTATEDWWSPLVERKPLRIIDVGDTRRKRIRKKENKGMYTDRRIVKFLSKAQIIPSEAGIEYVLSPSKYLLEKWLVRLFDPQTYNIPACRVSKTKKGCEQAR</sequence>
<keyword evidence="2" id="KW-1185">Reference proteome</keyword>
<feature type="non-terminal residue" evidence="1">
    <location>
        <position position="278"/>
    </location>
</feature>
<gene>
    <name evidence="1" type="ORF">LSINAPIS_LOCUS9761</name>
</gene>
<name>A0A5E4QKB4_9NEOP</name>
<reference evidence="1 2" key="1">
    <citation type="submission" date="2017-07" db="EMBL/GenBank/DDBJ databases">
        <authorList>
            <person name="Talla V."/>
            <person name="Backstrom N."/>
        </authorList>
    </citation>
    <scope>NUCLEOTIDE SEQUENCE [LARGE SCALE GENOMIC DNA]</scope>
</reference>
<protein>
    <submittedName>
        <fullName evidence="1">Uncharacterized protein</fullName>
    </submittedName>
</protein>
<evidence type="ECO:0000313" key="2">
    <source>
        <dbReference type="Proteomes" id="UP000324832"/>
    </source>
</evidence>
<organism evidence="1 2">
    <name type="scientific">Leptidea sinapis</name>
    <dbReference type="NCBI Taxonomy" id="189913"/>
    <lineage>
        <taxon>Eukaryota</taxon>
        <taxon>Metazoa</taxon>
        <taxon>Ecdysozoa</taxon>
        <taxon>Arthropoda</taxon>
        <taxon>Hexapoda</taxon>
        <taxon>Insecta</taxon>
        <taxon>Pterygota</taxon>
        <taxon>Neoptera</taxon>
        <taxon>Endopterygota</taxon>
        <taxon>Lepidoptera</taxon>
        <taxon>Glossata</taxon>
        <taxon>Ditrysia</taxon>
        <taxon>Papilionoidea</taxon>
        <taxon>Pieridae</taxon>
        <taxon>Dismorphiinae</taxon>
        <taxon>Leptidea</taxon>
    </lineage>
</organism>
<accession>A0A5E4QKB4</accession>
<dbReference type="AlphaFoldDB" id="A0A5E4QKB4"/>